<dbReference type="EMBL" id="CM023485">
    <property type="protein sequence ID" value="KAH6929693.1"/>
    <property type="molecule type" value="Genomic_DNA"/>
</dbReference>
<accession>A0ACB7S4J3</accession>
<protein>
    <submittedName>
        <fullName evidence="1">Uncharacterized protein</fullName>
    </submittedName>
</protein>
<proteinExistence type="predicted"/>
<gene>
    <name evidence="1" type="ORF">HPB50_004763</name>
</gene>
<comment type="caution">
    <text evidence="1">The sequence shown here is derived from an EMBL/GenBank/DDBJ whole genome shotgun (WGS) entry which is preliminary data.</text>
</comment>
<name>A0ACB7S4J3_HYAAI</name>
<evidence type="ECO:0000313" key="2">
    <source>
        <dbReference type="Proteomes" id="UP000821845"/>
    </source>
</evidence>
<keyword evidence="2" id="KW-1185">Reference proteome</keyword>
<sequence length="112" mass="12828">MIPRLTYALPYLRLLSAEKERINRLIRKVYKTAFGLTHSTSTSHILSLDLHNTFGELIEAHRSAQIQCLRGSKTGHWILDRIDFCSSPSRVDPSSLSHSLQQRFIVKLPPNM</sequence>
<reference evidence="1" key="1">
    <citation type="submission" date="2020-05" db="EMBL/GenBank/DDBJ databases">
        <title>Large-scale comparative analyses of tick genomes elucidate their genetic diversity and vector capacities.</title>
        <authorList>
            <person name="Jia N."/>
            <person name="Wang J."/>
            <person name="Shi W."/>
            <person name="Du L."/>
            <person name="Sun Y."/>
            <person name="Zhan W."/>
            <person name="Jiang J."/>
            <person name="Wang Q."/>
            <person name="Zhang B."/>
            <person name="Ji P."/>
            <person name="Sakyi L.B."/>
            <person name="Cui X."/>
            <person name="Yuan T."/>
            <person name="Jiang B."/>
            <person name="Yang W."/>
            <person name="Lam T.T.-Y."/>
            <person name="Chang Q."/>
            <person name="Ding S."/>
            <person name="Wang X."/>
            <person name="Zhu J."/>
            <person name="Ruan X."/>
            <person name="Zhao L."/>
            <person name="Wei J."/>
            <person name="Que T."/>
            <person name="Du C."/>
            <person name="Cheng J."/>
            <person name="Dai P."/>
            <person name="Han X."/>
            <person name="Huang E."/>
            <person name="Gao Y."/>
            <person name="Liu J."/>
            <person name="Shao H."/>
            <person name="Ye R."/>
            <person name="Li L."/>
            <person name="Wei W."/>
            <person name="Wang X."/>
            <person name="Wang C."/>
            <person name="Yang T."/>
            <person name="Huo Q."/>
            <person name="Li W."/>
            <person name="Guo W."/>
            <person name="Chen H."/>
            <person name="Zhou L."/>
            <person name="Ni X."/>
            <person name="Tian J."/>
            <person name="Zhou Y."/>
            <person name="Sheng Y."/>
            <person name="Liu T."/>
            <person name="Pan Y."/>
            <person name="Xia L."/>
            <person name="Li J."/>
            <person name="Zhao F."/>
            <person name="Cao W."/>
        </authorList>
    </citation>
    <scope>NUCLEOTIDE SEQUENCE</scope>
    <source>
        <strain evidence="1">Hyas-2018</strain>
    </source>
</reference>
<organism evidence="1 2">
    <name type="scientific">Hyalomma asiaticum</name>
    <name type="common">Tick</name>
    <dbReference type="NCBI Taxonomy" id="266040"/>
    <lineage>
        <taxon>Eukaryota</taxon>
        <taxon>Metazoa</taxon>
        <taxon>Ecdysozoa</taxon>
        <taxon>Arthropoda</taxon>
        <taxon>Chelicerata</taxon>
        <taxon>Arachnida</taxon>
        <taxon>Acari</taxon>
        <taxon>Parasitiformes</taxon>
        <taxon>Ixodida</taxon>
        <taxon>Ixodoidea</taxon>
        <taxon>Ixodidae</taxon>
        <taxon>Hyalomminae</taxon>
        <taxon>Hyalomma</taxon>
    </lineage>
</organism>
<dbReference type="Proteomes" id="UP000821845">
    <property type="component" value="Chromosome 5"/>
</dbReference>
<evidence type="ECO:0000313" key="1">
    <source>
        <dbReference type="EMBL" id="KAH6929693.1"/>
    </source>
</evidence>